<reference evidence="1" key="2">
    <citation type="journal article" date="2024" name="Heliyon">
        <title>Complete genome sequence of the novel virulent phage PMBT24 infecting Enterocloster bolteae from the human gut.</title>
        <authorList>
            <person name="Sprotte S."/>
            <person name="Brinks E."/>
            <person name="Neve H."/>
            <person name="Franz C.M.A.P."/>
        </authorList>
    </citation>
    <scope>NUCLEOTIDE SEQUENCE</scope>
</reference>
<protein>
    <submittedName>
        <fullName evidence="1">Uncharacterized protein</fullName>
    </submittedName>
</protein>
<accession>A0AAT9TSE6</accession>
<organism evidence="1">
    <name type="scientific">Enterocloster phage PMBT24</name>
    <dbReference type="NCBI Taxonomy" id="3025413"/>
    <lineage>
        <taxon>Viruses</taxon>
        <taxon>Duplodnaviria</taxon>
        <taxon>Heunggongvirae</taxon>
        <taxon>Uroviricota</taxon>
        <taxon>Caudoviricetes</taxon>
    </lineage>
</organism>
<proteinExistence type="predicted"/>
<reference evidence="1" key="1">
    <citation type="submission" date="2023-01" db="EMBL/GenBank/DDBJ databases">
        <authorList>
            <person name="Sprotte S."/>
            <person name="Brinks E."/>
        </authorList>
    </citation>
    <scope>NUCLEOTIDE SEQUENCE</scope>
</reference>
<evidence type="ECO:0000313" key="1">
    <source>
        <dbReference type="EMBL" id="WDQ45507.1"/>
    </source>
</evidence>
<dbReference type="EMBL" id="OQ326496">
    <property type="protein sequence ID" value="WDQ45507.1"/>
    <property type="molecule type" value="Genomic_DNA"/>
</dbReference>
<name>A0AAT9TSE6_9CAUD</name>
<sequence length="77" mass="9023">MTTRQRKKINKRQLIKRIQCINVSKDSVLFISIDSSKCKPDVAQEIVNILKNYTEKNNIKAFVIPDCVKNIRVRNFD</sequence>